<evidence type="ECO:0000313" key="2">
    <source>
        <dbReference type="Proteomes" id="UP000261875"/>
    </source>
</evidence>
<dbReference type="Proteomes" id="UP000261875">
    <property type="component" value="Chromosome"/>
</dbReference>
<gene>
    <name evidence="1" type="ORF">CCS41_06435</name>
</gene>
<protein>
    <submittedName>
        <fullName evidence="1">Uncharacterized protein</fullName>
    </submittedName>
</protein>
<evidence type="ECO:0000313" key="1">
    <source>
        <dbReference type="EMBL" id="AWK14199.1"/>
    </source>
</evidence>
<dbReference type="EMBL" id="CP021659">
    <property type="protein sequence ID" value="AWK14199.1"/>
    <property type="molecule type" value="Genomic_DNA"/>
</dbReference>
<sequence length="234" mass="25890">MFVISHGILENGQLMIDLDGEYISCSDFFAKIGQCTDKPVNIFMTACHGAAAIDNAALLPKGSSLAVVSDRNEPSLGENLDHFYSLIEKSPDISTLSLLLLYNCTLQNRTSSSLWINNNAYHLKYFVPGILGRHFSATERKKVHSALDNFMNKSDREHIDLVMNKISRIKSIDDITAADYGILLAITNVLCCKIPDECVDISLVSRISGSKTELRKKGMLSRVKGRVQTCCTLI</sequence>
<dbReference type="AlphaFoldDB" id="A0A2U8I503"/>
<name>A0A2U8I503_9GAMM</name>
<proteinExistence type="predicted"/>
<reference evidence="1 2" key="1">
    <citation type="submission" date="2017-05" db="EMBL/GenBank/DDBJ databases">
        <title>Genome sequence of Candidatus Fukatsuia symbiotica and Candidatus Hamiltonella defensa from Acyrthosiphon pisum strain 5D.</title>
        <authorList>
            <person name="Patel V.A."/>
            <person name="Chevignon G."/>
            <person name="Russell J.A."/>
            <person name="Oliver K.M."/>
        </authorList>
    </citation>
    <scope>NUCLEOTIDE SEQUENCE [LARGE SCALE GENOMIC DNA]</scope>
    <source>
        <strain evidence="1 2">5D</strain>
    </source>
</reference>
<accession>A0A2U8I503</accession>
<dbReference type="RefSeq" id="WP_119797398.1">
    <property type="nucleotide sequence ID" value="NZ_CP021659.1"/>
</dbReference>
<dbReference type="KEGG" id="fsm:CCS41_06435"/>
<organism evidence="1 2">
    <name type="scientific">Candidatus Fukatsuia symbiotica</name>
    <dbReference type="NCBI Taxonomy" id="1878942"/>
    <lineage>
        <taxon>Bacteria</taxon>
        <taxon>Pseudomonadati</taxon>
        <taxon>Pseudomonadota</taxon>
        <taxon>Gammaproteobacteria</taxon>
        <taxon>Enterobacterales</taxon>
        <taxon>Yersiniaceae</taxon>
        <taxon>Candidatus Fukatsuia</taxon>
    </lineage>
</organism>
<keyword evidence="2" id="KW-1185">Reference proteome</keyword>